<gene>
    <name evidence="4" type="ORF">SAMN04488028_102273</name>
</gene>
<dbReference type="Pfam" id="PF00378">
    <property type="entry name" value="ECH_1"/>
    <property type="match status" value="1"/>
</dbReference>
<dbReference type="EMBL" id="FRAA01000002">
    <property type="protein sequence ID" value="SHJ95589.1"/>
    <property type="molecule type" value="Genomic_DNA"/>
</dbReference>
<evidence type="ECO:0000256" key="3">
    <source>
        <dbReference type="RuleBase" id="RU003707"/>
    </source>
</evidence>
<dbReference type="CDD" id="cd06558">
    <property type="entry name" value="crotonase-like"/>
    <property type="match status" value="1"/>
</dbReference>
<dbReference type="InterPro" id="IPR018376">
    <property type="entry name" value="Enoyl-CoA_hyd/isom_CS"/>
</dbReference>
<sequence>MEELKNLIVKNKDEILIVTINRENALNALNDATLTELGQVFEKIDDDKGVKGVIITGAGDKAFVAGADIKELALVTEVNGRSMAEKGQELFGKIERLSKPVIAVVHGFALGGGCELAMACHIRIASNTAKFGQPEINLGIIPGYGGTQRMTRLVGKGKAMELLMTGDMIAASEALDLRLVNYVMDSKEASMDKAFEILNKIKEKAPVAIGLMIDSINAVHTTGENGFQTEANSFGICCGTEDFIEGTRAFIEKRKPNFIGE</sequence>
<evidence type="ECO:0000256" key="2">
    <source>
        <dbReference type="ARBA" id="ARBA00023239"/>
    </source>
</evidence>
<dbReference type="PROSITE" id="PS00166">
    <property type="entry name" value="ENOYL_COA_HYDRATASE"/>
    <property type="match status" value="1"/>
</dbReference>
<dbReference type="InterPro" id="IPR014748">
    <property type="entry name" value="Enoyl-CoA_hydra_C"/>
</dbReference>
<dbReference type="STRING" id="156994.SAMN04488028_102273"/>
<dbReference type="InterPro" id="IPR029045">
    <property type="entry name" value="ClpP/crotonase-like_dom_sf"/>
</dbReference>
<dbReference type="PANTHER" id="PTHR11941:SF54">
    <property type="entry name" value="ENOYL-COA HYDRATASE, MITOCHONDRIAL"/>
    <property type="match status" value="1"/>
</dbReference>
<keyword evidence="2" id="KW-0456">Lyase</keyword>
<dbReference type="GO" id="GO:0016829">
    <property type="term" value="F:lyase activity"/>
    <property type="evidence" value="ECO:0007669"/>
    <property type="project" value="UniProtKB-KW"/>
</dbReference>
<dbReference type="PANTHER" id="PTHR11941">
    <property type="entry name" value="ENOYL-COA HYDRATASE-RELATED"/>
    <property type="match status" value="1"/>
</dbReference>
<dbReference type="AlphaFoldDB" id="A0A1M6NIP7"/>
<accession>A0A1M6NIP7</accession>
<dbReference type="Proteomes" id="UP000184474">
    <property type="component" value="Unassembled WGS sequence"/>
</dbReference>
<reference evidence="5" key="1">
    <citation type="submission" date="2016-11" db="EMBL/GenBank/DDBJ databases">
        <authorList>
            <person name="Varghese N."/>
            <person name="Submissions S."/>
        </authorList>
    </citation>
    <scope>NUCLEOTIDE SEQUENCE [LARGE SCALE GENOMIC DNA]</scope>
    <source>
        <strain evidence="5">DSM 26134</strain>
    </source>
</reference>
<protein>
    <submittedName>
        <fullName evidence="4">Enoyl-CoA hydratase</fullName>
    </submittedName>
</protein>
<proteinExistence type="inferred from homology"/>
<dbReference type="FunFam" id="3.90.226.10:FF:000009">
    <property type="entry name" value="Carnitinyl-CoA dehydratase"/>
    <property type="match status" value="1"/>
</dbReference>
<keyword evidence="5" id="KW-1185">Reference proteome</keyword>
<dbReference type="Gene3D" id="1.10.12.10">
    <property type="entry name" value="Lyase 2-enoyl-coa Hydratase, Chain A, domain 2"/>
    <property type="match status" value="1"/>
</dbReference>
<organism evidence="4 5">
    <name type="scientific">Reichenbachiella agariperforans</name>
    <dbReference type="NCBI Taxonomy" id="156994"/>
    <lineage>
        <taxon>Bacteria</taxon>
        <taxon>Pseudomonadati</taxon>
        <taxon>Bacteroidota</taxon>
        <taxon>Cytophagia</taxon>
        <taxon>Cytophagales</taxon>
        <taxon>Reichenbachiellaceae</taxon>
        <taxon>Reichenbachiella</taxon>
    </lineage>
</organism>
<evidence type="ECO:0000256" key="1">
    <source>
        <dbReference type="ARBA" id="ARBA00005254"/>
    </source>
</evidence>
<comment type="similarity">
    <text evidence="1 3">Belongs to the enoyl-CoA hydratase/isomerase family.</text>
</comment>
<name>A0A1M6NIP7_REIAG</name>
<evidence type="ECO:0000313" key="4">
    <source>
        <dbReference type="EMBL" id="SHJ95589.1"/>
    </source>
</evidence>
<dbReference type="GO" id="GO:0006635">
    <property type="term" value="P:fatty acid beta-oxidation"/>
    <property type="evidence" value="ECO:0007669"/>
    <property type="project" value="TreeGrafter"/>
</dbReference>
<dbReference type="SUPFAM" id="SSF52096">
    <property type="entry name" value="ClpP/crotonase"/>
    <property type="match status" value="1"/>
</dbReference>
<dbReference type="RefSeq" id="WP_073121151.1">
    <property type="nucleotide sequence ID" value="NZ_FRAA01000002.1"/>
</dbReference>
<dbReference type="Gene3D" id="3.90.226.10">
    <property type="entry name" value="2-enoyl-CoA Hydratase, Chain A, domain 1"/>
    <property type="match status" value="1"/>
</dbReference>
<evidence type="ECO:0000313" key="5">
    <source>
        <dbReference type="Proteomes" id="UP000184474"/>
    </source>
</evidence>
<dbReference type="InterPro" id="IPR001753">
    <property type="entry name" value="Enoyl-CoA_hydra/iso"/>
</dbReference>